<evidence type="ECO:0000313" key="2">
    <source>
        <dbReference type="Proteomes" id="UP000324748"/>
    </source>
</evidence>
<name>A0A5B0PMJ3_PUCGR</name>
<keyword evidence="2" id="KW-1185">Reference proteome</keyword>
<proteinExistence type="predicted"/>
<dbReference type="Proteomes" id="UP000324748">
    <property type="component" value="Unassembled WGS sequence"/>
</dbReference>
<dbReference type="AlphaFoldDB" id="A0A5B0PMJ3"/>
<accession>A0A5B0PMJ3</accession>
<organism evidence="1 2">
    <name type="scientific">Puccinia graminis f. sp. tritici</name>
    <dbReference type="NCBI Taxonomy" id="56615"/>
    <lineage>
        <taxon>Eukaryota</taxon>
        <taxon>Fungi</taxon>
        <taxon>Dikarya</taxon>
        <taxon>Basidiomycota</taxon>
        <taxon>Pucciniomycotina</taxon>
        <taxon>Pucciniomycetes</taxon>
        <taxon>Pucciniales</taxon>
        <taxon>Pucciniaceae</taxon>
        <taxon>Puccinia</taxon>
    </lineage>
</organism>
<comment type="caution">
    <text evidence="1">The sequence shown here is derived from an EMBL/GenBank/DDBJ whole genome shotgun (WGS) entry which is preliminary data.</text>
</comment>
<reference evidence="1 2" key="1">
    <citation type="submission" date="2019-05" db="EMBL/GenBank/DDBJ databases">
        <title>Emergence of the Ug99 lineage of the wheat stem rust pathogen through somatic hybridization.</title>
        <authorList>
            <person name="Li F."/>
            <person name="Upadhyaya N.M."/>
            <person name="Sperschneider J."/>
            <person name="Matny O."/>
            <person name="Nguyen-Phuc H."/>
            <person name="Mago R."/>
            <person name="Raley C."/>
            <person name="Miller M.E."/>
            <person name="Silverstein K.A.T."/>
            <person name="Henningsen E."/>
            <person name="Hirsch C.D."/>
            <person name="Visser B."/>
            <person name="Pretorius Z.A."/>
            <person name="Steffenson B.J."/>
            <person name="Schwessinger B."/>
            <person name="Dodds P.N."/>
            <person name="Figueroa M."/>
        </authorList>
    </citation>
    <scope>NUCLEOTIDE SEQUENCE [LARGE SCALE GENOMIC DNA]</scope>
    <source>
        <strain evidence="1">21-0</strain>
    </source>
</reference>
<dbReference type="EMBL" id="VSWC01000053">
    <property type="protein sequence ID" value="KAA1101952.1"/>
    <property type="molecule type" value="Genomic_DNA"/>
</dbReference>
<gene>
    <name evidence="1" type="ORF">PGT21_034157</name>
</gene>
<evidence type="ECO:0000313" key="1">
    <source>
        <dbReference type="EMBL" id="KAA1101952.1"/>
    </source>
</evidence>
<protein>
    <submittedName>
        <fullName evidence="1">Uncharacterized protein</fullName>
    </submittedName>
</protein>
<sequence>MTICAHDLLRSWTAKRGLKTVSEQHYCCPSNIPTKPPPRLGFAIRRYGCRANTY</sequence>